<organism evidence="14 15">
    <name type="scientific">Roseateles flavus</name>
    <dbReference type="NCBI Taxonomy" id="3149041"/>
    <lineage>
        <taxon>Bacteria</taxon>
        <taxon>Pseudomonadati</taxon>
        <taxon>Pseudomonadota</taxon>
        <taxon>Betaproteobacteria</taxon>
        <taxon>Burkholderiales</taxon>
        <taxon>Sphaerotilaceae</taxon>
        <taxon>Roseateles</taxon>
    </lineage>
</organism>
<comment type="subunit">
    <text evidence="12">Part of an enzyme complex containing four subunits: a flavoprotein, an iron-sulfur protein, plus two membrane-anchoring proteins, SdhC and SdhD. The complex can form homotrimers.</text>
</comment>
<evidence type="ECO:0000256" key="12">
    <source>
        <dbReference type="ARBA" id="ARBA00025912"/>
    </source>
</evidence>
<evidence type="ECO:0000256" key="2">
    <source>
        <dbReference type="ARBA" id="ARBA00004050"/>
    </source>
</evidence>
<dbReference type="InterPro" id="IPR014314">
    <property type="entry name" value="Succ_DH_cytb556"/>
</dbReference>
<accession>A0ABV0GF90</accession>
<dbReference type="NCBIfam" id="TIGR02970">
    <property type="entry name" value="succ_dehyd_cytB"/>
    <property type="match status" value="1"/>
</dbReference>
<evidence type="ECO:0000313" key="14">
    <source>
        <dbReference type="EMBL" id="MEO3713719.1"/>
    </source>
</evidence>
<evidence type="ECO:0000256" key="9">
    <source>
        <dbReference type="ARBA" id="ARBA00022989"/>
    </source>
</evidence>
<dbReference type="Gene3D" id="1.20.1300.10">
    <property type="entry name" value="Fumarate reductase/succinate dehydrogenase, transmembrane subunit"/>
    <property type="match status" value="1"/>
</dbReference>
<evidence type="ECO:0000256" key="8">
    <source>
        <dbReference type="ARBA" id="ARBA00022723"/>
    </source>
</evidence>
<evidence type="ECO:0000256" key="4">
    <source>
        <dbReference type="ARBA" id="ARBA00007244"/>
    </source>
</evidence>
<comment type="function">
    <text evidence="2">Membrane-anchoring subunit of succinate dehydrogenase (SDH).</text>
</comment>
<dbReference type="PIRSF" id="PIRSF000178">
    <property type="entry name" value="SDH_cyt_b560"/>
    <property type="match status" value="1"/>
</dbReference>
<evidence type="ECO:0000256" key="6">
    <source>
        <dbReference type="ARBA" id="ARBA00022617"/>
    </source>
</evidence>
<name>A0ABV0GF90_9BURK</name>
<feature type="transmembrane region" description="Helical" evidence="13">
    <location>
        <begin position="126"/>
        <end position="145"/>
    </location>
</feature>
<keyword evidence="11 13" id="KW-0472">Membrane</keyword>
<dbReference type="InterPro" id="IPR034804">
    <property type="entry name" value="SQR/QFR_C/D"/>
</dbReference>
<feature type="transmembrane region" description="Helical" evidence="13">
    <location>
        <begin position="38"/>
        <end position="58"/>
    </location>
</feature>
<keyword evidence="10" id="KW-0408">Iron</keyword>
<dbReference type="SUPFAM" id="SSF81343">
    <property type="entry name" value="Fumarate reductase respiratory complex transmembrane subunits"/>
    <property type="match status" value="1"/>
</dbReference>
<evidence type="ECO:0000256" key="10">
    <source>
        <dbReference type="ARBA" id="ARBA00023004"/>
    </source>
</evidence>
<evidence type="ECO:0000256" key="5">
    <source>
        <dbReference type="ARBA" id="ARBA00020076"/>
    </source>
</evidence>
<proteinExistence type="inferred from homology"/>
<comment type="subcellular location">
    <subcellularLocation>
        <location evidence="3">Membrane</location>
    </subcellularLocation>
</comment>
<protein>
    <recommendedName>
        <fullName evidence="5">Succinate dehydrogenase cytochrome b556 subunit</fullName>
    </recommendedName>
</protein>
<dbReference type="Pfam" id="PF01127">
    <property type="entry name" value="Sdh_cyt"/>
    <property type="match status" value="1"/>
</dbReference>
<keyword evidence="15" id="KW-1185">Reference proteome</keyword>
<evidence type="ECO:0000256" key="11">
    <source>
        <dbReference type="ARBA" id="ARBA00023136"/>
    </source>
</evidence>
<keyword evidence="7 13" id="KW-0812">Transmembrane</keyword>
<dbReference type="InterPro" id="IPR000701">
    <property type="entry name" value="SuccDH_FuR_B_TM-su"/>
</dbReference>
<evidence type="ECO:0000256" key="1">
    <source>
        <dbReference type="ARBA" id="ARBA00001971"/>
    </source>
</evidence>
<sequence length="148" mass="16379">MTDISSSTTTKQRPVYRNINIFTDVRTYRLPAAGFVSILHRISGLLMFLLLPFVIWMLDTSLSTEISFDVFKNAFVAGLGPIPGVLVKLVTLALIWGYLHHFIAGVRHLWMDATHSVSKEQGRSSAVLTLSLSVLLTLALGAKLFGLY</sequence>
<dbReference type="RefSeq" id="WP_269632577.1">
    <property type="nucleotide sequence ID" value="NZ_JBDPZC010000005.1"/>
</dbReference>
<evidence type="ECO:0000256" key="3">
    <source>
        <dbReference type="ARBA" id="ARBA00004370"/>
    </source>
</evidence>
<evidence type="ECO:0000313" key="15">
    <source>
        <dbReference type="Proteomes" id="UP001462640"/>
    </source>
</evidence>
<comment type="caution">
    <text evidence="14">The sequence shown here is derived from an EMBL/GenBank/DDBJ whole genome shotgun (WGS) entry which is preliminary data.</text>
</comment>
<dbReference type="EMBL" id="JBDPZC010000005">
    <property type="protein sequence ID" value="MEO3713719.1"/>
    <property type="molecule type" value="Genomic_DNA"/>
</dbReference>
<evidence type="ECO:0000256" key="13">
    <source>
        <dbReference type="SAM" id="Phobius"/>
    </source>
</evidence>
<comment type="cofactor">
    <cofactor evidence="1">
        <name>heme</name>
        <dbReference type="ChEBI" id="CHEBI:30413"/>
    </cofactor>
</comment>
<reference evidence="14 15" key="1">
    <citation type="submission" date="2024-05" db="EMBL/GenBank/DDBJ databases">
        <title>Roseateles sp. 2.12 16S ribosomal RNA gene Genome sequencing and assembly.</title>
        <authorList>
            <person name="Woo H."/>
        </authorList>
    </citation>
    <scope>NUCLEOTIDE SEQUENCE [LARGE SCALE GENOMIC DNA]</scope>
    <source>
        <strain evidence="14 15">2.12</strain>
    </source>
</reference>
<dbReference type="CDD" id="cd03499">
    <property type="entry name" value="SQR_TypeC_SdhC"/>
    <property type="match status" value="1"/>
</dbReference>
<comment type="similarity">
    <text evidence="4">Belongs to the cytochrome b560 family.</text>
</comment>
<keyword evidence="6" id="KW-0349">Heme</keyword>
<evidence type="ECO:0000256" key="7">
    <source>
        <dbReference type="ARBA" id="ARBA00022692"/>
    </source>
</evidence>
<keyword evidence="8" id="KW-0479">Metal-binding</keyword>
<keyword evidence="9 13" id="KW-1133">Transmembrane helix</keyword>
<feature type="transmembrane region" description="Helical" evidence="13">
    <location>
        <begin position="78"/>
        <end position="99"/>
    </location>
</feature>
<dbReference type="Proteomes" id="UP001462640">
    <property type="component" value="Unassembled WGS sequence"/>
</dbReference>
<gene>
    <name evidence="14" type="primary">sdhC</name>
    <name evidence="14" type="ORF">ABDJ40_13215</name>
</gene>